<proteinExistence type="predicted"/>
<feature type="region of interest" description="Disordered" evidence="2">
    <location>
        <begin position="1"/>
        <end position="24"/>
    </location>
</feature>
<protein>
    <submittedName>
        <fullName evidence="4">Chromosome segregation ATPase</fullName>
    </submittedName>
</protein>
<name>A0A7W3PCT7_9MICO</name>
<keyword evidence="3" id="KW-0472">Membrane</keyword>
<accession>A0A7W3PCT7</accession>
<dbReference type="EMBL" id="JACGWV010000001">
    <property type="protein sequence ID" value="MBA8807073.1"/>
    <property type="molecule type" value="Genomic_DNA"/>
</dbReference>
<sequence length="188" mass="20104">MSEHPVAVVPGPAPEPGPAPRRGGGRGSRVLAIVLVATIAVGAYLWVTTVRWQRTATEWQDKAQGYADEVGSLRLQLDGANTELQAARDQLSAATSRITDLANEKAQLGDENVASQQVLDYQTQVSGAAATVASALGQCVSGQEQLVGYLKEADQYEPADLSRYEREVNALCADAEDANQALQQELRR</sequence>
<evidence type="ECO:0000256" key="3">
    <source>
        <dbReference type="SAM" id="Phobius"/>
    </source>
</evidence>
<dbReference type="RefSeq" id="WP_182614704.1">
    <property type="nucleotide sequence ID" value="NZ_BAAATF010000002.1"/>
</dbReference>
<gene>
    <name evidence="4" type="ORF">FHX71_001015</name>
</gene>
<feature type="compositionally biased region" description="Low complexity" evidence="2">
    <location>
        <begin position="1"/>
        <end position="10"/>
    </location>
</feature>
<keyword evidence="1" id="KW-0175">Coiled coil</keyword>
<evidence type="ECO:0000313" key="5">
    <source>
        <dbReference type="Proteomes" id="UP000540568"/>
    </source>
</evidence>
<evidence type="ECO:0000256" key="2">
    <source>
        <dbReference type="SAM" id="MobiDB-lite"/>
    </source>
</evidence>
<keyword evidence="3" id="KW-0812">Transmembrane</keyword>
<comment type="caution">
    <text evidence="4">The sequence shown here is derived from an EMBL/GenBank/DDBJ whole genome shotgun (WGS) entry which is preliminary data.</text>
</comment>
<dbReference type="AlphaFoldDB" id="A0A7W3PCT7"/>
<feature type="coiled-coil region" evidence="1">
    <location>
        <begin position="70"/>
        <end position="111"/>
    </location>
</feature>
<keyword evidence="5" id="KW-1185">Reference proteome</keyword>
<organism evidence="4 5">
    <name type="scientific">Promicromonospora sukumoe</name>
    <dbReference type="NCBI Taxonomy" id="88382"/>
    <lineage>
        <taxon>Bacteria</taxon>
        <taxon>Bacillati</taxon>
        <taxon>Actinomycetota</taxon>
        <taxon>Actinomycetes</taxon>
        <taxon>Micrococcales</taxon>
        <taxon>Promicromonosporaceae</taxon>
        <taxon>Promicromonospora</taxon>
    </lineage>
</organism>
<keyword evidence="3" id="KW-1133">Transmembrane helix</keyword>
<feature type="coiled-coil region" evidence="1">
    <location>
        <begin position="161"/>
        <end position="188"/>
    </location>
</feature>
<feature type="transmembrane region" description="Helical" evidence="3">
    <location>
        <begin position="30"/>
        <end position="47"/>
    </location>
</feature>
<reference evidence="4 5" key="1">
    <citation type="submission" date="2020-07" db="EMBL/GenBank/DDBJ databases">
        <title>Sequencing the genomes of 1000 actinobacteria strains.</title>
        <authorList>
            <person name="Klenk H.-P."/>
        </authorList>
    </citation>
    <scope>NUCLEOTIDE SEQUENCE [LARGE SCALE GENOMIC DNA]</scope>
    <source>
        <strain evidence="4 5">DSM 44121</strain>
    </source>
</reference>
<dbReference type="Proteomes" id="UP000540568">
    <property type="component" value="Unassembled WGS sequence"/>
</dbReference>
<evidence type="ECO:0000313" key="4">
    <source>
        <dbReference type="EMBL" id="MBA8807073.1"/>
    </source>
</evidence>
<evidence type="ECO:0000256" key="1">
    <source>
        <dbReference type="SAM" id="Coils"/>
    </source>
</evidence>